<protein>
    <submittedName>
        <fullName evidence="1">Uncharacterized protein</fullName>
    </submittedName>
</protein>
<dbReference type="EMBL" id="SLXQ01000002">
    <property type="protein sequence ID" value="TCP54926.1"/>
    <property type="molecule type" value="Genomic_DNA"/>
</dbReference>
<accession>A0A4V2SUP6</accession>
<evidence type="ECO:0000313" key="1">
    <source>
        <dbReference type="EMBL" id="TCP54926.1"/>
    </source>
</evidence>
<proteinExistence type="predicted"/>
<comment type="caution">
    <text evidence="1">The sequence shown here is derived from an EMBL/GenBank/DDBJ whole genome shotgun (WGS) entry which is preliminary data.</text>
</comment>
<name>A0A4V2SUP6_9PSEU</name>
<evidence type="ECO:0000313" key="2">
    <source>
        <dbReference type="Proteomes" id="UP000294911"/>
    </source>
</evidence>
<gene>
    <name evidence="1" type="ORF">EV191_102135</name>
</gene>
<keyword evidence="2" id="KW-1185">Reference proteome</keyword>
<organism evidence="1 2">
    <name type="scientific">Tamaricihabitans halophyticus</name>
    <dbReference type="NCBI Taxonomy" id="1262583"/>
    <lineage>
        <taxon>Bacteria</taxon>
        <taxon>Bacillati</taxon>
        <taxon>Actinomycetota</taxon>
        <taxon>Actinomycetes</taxon>
        <taxon>Pseudonocardiales</taxon>
        <taxon>Pseudonocardiaceae</taxon>
        <taxon>Tamaricihabitans</taxon>
    </lineage>
</organism>
<sequence length="177" mass="18603">MIGRMWRKLSGQDVPAGFTGELDEAEHVVASTTSAEGAVLVATSAGLWVPHGEDSRRIGWHVISKASWTGEELEIIEAEQSGTAGAAVLLVDRPARRFGLSKPGKLPRVVQARVTASVKSSHRRELGGGGAVFVQRKVPGKAGVVLQVRCDPGTDERVVAEVAAQVAQTLPKPADPG</sequence>
<dbReference type="AlphaFoldDB" id="A0A4V2SUP6"/>
<dbReference type="RefSeq" id="WP_341539600.1">
    <property type="nucleotide sequence ID" value="NZ_SLXQ01000002.1"/>
</dbReference>
<dbReference type="Proteomes" id="UP000294911">
    <property type="component" value="Unassembled WGS sequence"/>
</dbReference>
<reference evidence="1 2" key="1">
    <citation type="submission" date="2019-03" db="EMBL/GenBank/DDBJ databases">
        <title>Genomic Encyclopedia of Type Strains, Phase IV (KMG-IV): sequencing the most valuable type-strain genomes for metagenomic binning, comparative biology and taxonomic classification.</title>
        <authorList>
            <person name="Goeker M."/>
        </authorList>
    </citation>
    <scope>NUCLEOTIDE SEQUENCE [LARGE SCALE GENOMIC DNA]</scope>
    <source>
        <strain evidence="1 2">DSM 45765</strain>
    </source>
</reference>